<dbReference type="EMBL" id="ML995846">
    <property type="protein sequence ID" value="KAF2768240.1"/>
    <property type="molecule type" value="Genomic_DNA"/>
</dbReference>
<dbReference type="AlphaFoldDB" id="A0A6G1L6I7"/>
<dbReference type="OrthoDB" id="27483at2759"/>
<reference evidence="1" key="1">
    <citation type="journal article" date="2020" name="Stud. Mycol.">
        <title>101 Dothideomycetes genomes: a test case for predicting lifestyles and emergence of pathogens.</title>
        <authorList>
            <person name="Haridas S."/>
            <person name="Albert R."/>
            <person name="Binder M."/>
            <person name="Bloem J."/>
            <person name="Labutti K."/>
            <person name="Salamov A."/>
            <person name="Andreopoulos B."/>
            <person name="Baker S."/>
            <person name="Barry K."/>
            <person name="Bills G."/>
            <person name="Bluhm B."/>
            <person name="Cannon C."/>
            <person name="Castanera R."/>
            <person name="Culley D."/>
            <person name="Daum C."/>
            <person name="Ezra D."/>
            <person name="Gonzalez J."/>
            <person name="Henrissat B."/>
            <person name="Kuo A."/>
            <person name="Liang C."/>
            <person name="Lipzen A."/>
            <person name="Lutzoni F."/>
            <person name="Magnuson J."/>
            <person name="Mondo S."/>
            <person name="Nolan M."/>
            <person name="Ohm R."/>
            <person name="Pangilinan J."/>
            <person name="Park H.-J."/>
            <person name="Ramirez L."/>
            <person name="Alfaro M."/>
            <person name="Sun H."/>
            <person name="Tritt A."/>
            <person name="Yoshinaga Y."/>
            <person name="Zwiers L.-H."/>
            <person name="Turgeon B."/>
            <person name="Goodwin S."/>
            <person name="Spatafora J."/>
            <person name="Crous P."/>
            <person name="Grigoriev I."/>
        </authorList>
    </citation>
    <scope>NUCLEOTIDE SEQUENCE</scope>
    <source>
        <strain evidence="1">CBS 116005</strain>
    </source>
</reference>
<proteinExistence type="predicted"/>
<gene>
    <name evidence="1" type="ORF">EJ03DRAFT_122771</name>
</gene>
<organism evidence="1 2">
    <name type="scientific">Teratosphaeria nubilosa</name>
    <dbReference type="NCBI Taxonomy" id="161662"/>
    <lineage>
        <taxon>Eukaryota</taxon>
        <taxon>Fungi</taxon>
        <taxon>Dikarya</taxon>
        <taxon>Ascomycota</taxon>
        <taxon>Pezizomycotina</taxon>
        <taxon>Dothideomycetes</taxon>
        <taxon>Dothideomycetidae</taxon>
        <taxon>Mycosphaerellales</taxon>
        <taxon>Teratosphaeriaceae</taxon>
        <taxon>Teratosphaeria</taxon>
    </lineage>
</organism>
<accession>A0A6G1L6I7</accession>
<dbReference type="Proteomes" id="UP000799436">
    <property type="component" value="Unassembled WGS sequence"/>
</dbReference>
<protein>
    <submittedName>
        <fullName evidence="1">Uncharacterized protein</fullName>
    </submittedName>
</protein>
<sequence length="444" mass="49794">MSMGTSVHFSDCVVSYVIEAIIRANWLKEKWVTDFASIGFAATERQSAHVLYLLGEIAGGSLSWNDLRPILDGALSKCTSIESKLSALRDMFNKALTGLTDEVGSWINDTLKDGLAKALTKMLQGPVGAGNDDDDKDAQMSAAKDGAALAEVAIILRSQHILADRVLPLLMCKANDVQSSIQFLISWKEKAHTTFAEETFLSIFSQIWDHIMERFSLSWLELGPGLEPRRCYVDYRYPVVNLPPRPILPHPVAAGFAAIISPMASENTELLRAESHGRLRALCSKLEEEVKTCVPIAFTRVILPYLLGIQDTTRAHLRTENAVHFRSLWTTSLSQYVLRYAKPEPAAISDWRRETVPCGCPDCQLLNRFLADSTQIVGEFSMAKHRRRHLHGRRLENSNARDCTHLTRHEGSPHTLVVTKMDRVEAAFDTWRERCLKAFTEMQS</sequence>
<evidence type="ECO:0000313" key="2">
    <source>
        <dbReference type="Proteomes" id="UP000799436"/>
    </source>
</evidence>
<evidence type="ECO:0000313" key="1">
    <source>
        <dbReference type="EMBL" id="KAF2768240.1"/>
    </source>
</evidence>
<keyword evidence="2" id="KW-1185">Reference proteome</keyword>
<name>A0A6G1L6I7_9PEZI</name>